<evidence type="ECO:0000256" key="1">
    <source>
        <dbReference type="SAM" id="MobiDB-lite"/>
    </source>
</evidence>
<dbReference type="InterPro" id="IPR039612">
    <property type="entry name" value="VQ_5/9/14"/>
</dbReference>
<name>A0A6J0LH13_RAPSA</name>
<evidence type="ECO:0000313" key="4">
    <source>
        <dbReference type="RefSeq" id="XP_018459525.1"/>
    </source>
</evidence>
<evidence type="ECO:0000313" key="3">
    <source>
        <dbReference type="Proteomes" id="UP000504610"/>
    </source>
</evidence>
<dbReference type="Pfam" id="PF05678">
    <property type="entry name" value="VQ"/>
    <property type="match status" value="1"/>
</dbReference>
<feature type="compositionally biased region" description="Polar residues" evidence="1">
    <location>
        <begin position="359"/>
        <end position="369"/>
    </location>
</feature>
<keyword evidence="3" id="KW-1185">Reference proteome</keyword>
<feature type="compositionally biased region" description="Low complexity" evidence="1">
    <location>
        <begin position="84"/>
        <end position="93"/>
    </location>
</feature>
<reference evidence="4" key="2">
    <citation type="submission" date="2025-08" db="UniProtKB">
        <authorList>
            <consortium name="RefSeq"/>
        </authorList>
    </citation>
    <scope>IDENTIFICATION</scope>
    <source>
        <tissue evidence="4">Leaf</tissue>
    </source>
</reference>
<dbReference type="GeneID" id="108830425"/>
<dbReference type="PANTHER" id="PTHR33783:SF1">
    <property type="entry name" value="PROTEIN HAIKU1"/>
    <property type="match status" value="1"/>
</dbReference>
<accession>A0A6J0LH13</accession>
<feature type="domain" description="VQ" evidence="2">
    <location>
        <begin position="49"/>
        <end position="74"/>
    </location>
</feature>
<dbReference type="PRINTS" id="PR01217">
    <property type="entry name" value="PRICHEXTENSN"/>
</dbReference>
<protein>
    <submittedName>
        <fullName evidence="4">Protein HAIKU1-like</fullName>
    </submittedName>
</protein>
<dbReference type="AlphaFoldDB" id="A0A6J0LH13"/>
<feature type="compositionally biased region" description="Polar residues" evidence="1">
    <location>
        <begin position="326"/>
        <end position="343"/>
    </location>
</feature>
<dbReference type="OrthoDB" id="783585at2759"/>
<feature type="compositionally biased region" description="Polar residues" evidence="1">
    <location>
        <begin position="50"/>
        <end position="74"/>
    </location>
</feature>
<sequence>MDRPQENDHYLGVNKIGKNIRKSPLHQPQPSCAAHANLAAADAAARPQAQPQVYNINRNDFRSIVQQLTGSPSPESLHRPLPPQNNNSPKPQNTRLQRIRPPPLTQINRPAMASLQQHHPHCLIRPPPPQGRMPQGIQQQQQQPMMGHGDQFWSNTAESPVSEYMRYLQSPFGDAGPSGNQMQPGHGHRPYMSAQPQSQPQPYMPGHEHRPYMPAQPQPYMPGHEHGPYMPAQSQPQPYMPAQPQLQPQPEPYMMSGSQPQMNMQGCQYPPPPPGLFPSPVPPNLPLPQFNDPVPVTPSLPSPSFNQMYGGLPSPQYNGFGFGQPHSPTSQSALPSLPTSYPNMLSPRSPGVQYPQPLTPNFSFSQLDQSGSLGPGAGSGPPQPPPPPPGLFPVPSPRWGDY</sequence>
<gene>
    <name evidence="4" type="primary">LOC108830425</name>
</gene>
<feature type="region of interest" description="Disordered" evidence="1">
    <location>
        <begin position="276"/>
        <end position="402"/>
    </location>
</feature>
<feature type="region of interest" description="Disordered" evidence="1">
    <location>
        <begin position="43"/>
        <end position="99"/>
    </location>
</feature>
<proteinExistence type="predicted"/>
<dbReference type="RefSeq" id="XP_018459525.1">
    <property type="nucleotide sequence ID" value="XM_018604023.2"/>
</dbReference>
<dbReference type="KEGG" id="rsz:108830425"/>
<dbReference type="InterPro" id="IPR008889">
    <property type="entry name" value="VQ"/>
</dbReference>
<organism evidence="3 4">
    <name type="scientific">Raphanus sativus</name>
    <name type="common">Radish</name>
    <name type="synonym">Raphanus raphanistrum var. sativus</name>
    <dbReference type="NCBI Taxonomy" id="3726"/>
    <lineage>
        <taxon>Eukaryota</taxon>
        <taxon>Viridiplantae</taxon>
        <taxon>Streptophyta</taxon>
        <taxon>Embryophyta</taxon>
        <taxon>Tracheophyta</taxon>
        <taxon>Spermatophyta</taxon>
        <taxon>Magnoliopsida</taxon>
        <taxon>eudicotyledons</taxon>
        <taxon>Gunneridae</taxon>
        <taxon>Pentapetalae</taxon>
        <taxon>rosids</taxon>
        <taxon>malvids</taxon>
        <taxon>Brassicales</taxon>
        <taxon>Brassicaceae</taxon>
        <taxon>Brassiceae</taxon>
        <taxon>Raphanus</taxon>
    </lineage>
</organism>
<feature type="region of interest" description="Disordered" evidence="1">
    <location>
        <begin position="1"/>
        <end position="30"/>
    </location>
</feature>
<feature type="region of interest" description="Disordered" evidence="1">
    <location>
        <begin position="176"/>
        <end position="207"/>
    </location>
</feature>
<dbReference type="Proteomes" id="UP000504610">
    <property type="component" value="Chromosome 3"/>
</dbReference>
<feature type="compositionally biased region" description="Pro residues" evidence="1">
    <location>
        <begin position="276"/>
        <end position="286"/>
    </location>
</feature>
<reference evidence="3" key="1">
    <citation type="journal article" date="2019" name="Database">
        <title>The radish genome database (RadishGD): an integrated information resource for radish genomics.</title>
        <authorList>
            <person name="Yu H.J."/>
            <person name="Baek S."/>
            <person name="Lee Y.J."/>
            <person name="Cho A."/>
            <person name="Mun J.H."/>
        </authorList>
    </citation>
    <scope>NUCLEOTIDE SEQUENCE [LARGE SCALE GENOMIC DNA]</scope>
    <source>
        <strain evidence="3">cv. WK10039</strain>
    </source>
</reference>
<evidence type="ECO:0000259" key="2">
    <source>
        <dbReference type="Pfam" id="PF05678"/>
    </source>
</evidence>
<dbReference type="PANTHER" id="PTHR33783">
    <property type="entry name" value="PROTEIN HAIKU1"/>
    <property type="match status" value="1"/>
</dbReference>
<feature type="compositionally biased region" description="Pro residues" evidence="1">
    <location>
        <begin position="381"/>
        <end position="396"/>
    </location>
</feature>